<organism evidence="1 2">
    <name type="scientific">Ophiocordyceps australis</name>
    <dbReference type="NCBI Taxonomy" id="1399860"/>
    <lineage>
        <taxon>Eukaryota</taxon>
        <taxon>Fungi</taxon>
        <taxon>Dikarya</taxon>
        <taxon>Ascomycota</taxon>
        <taxon>Pezizomycotina</taxon>
        <taxon>Sordariomycetes</taxon>
        <taxon>Hypocreomycetidae</taxon>
        <taxon>Hypocreales</taxon>
        <taxon>Ophiocordycipitaceae</taxon>
        <taxon>Ophiocordyceps</taxon>
    </lineage>
</organism>
<dbReference type="AlphaFoldDB" id="A0A2C5XAT5"/>
<dbReference type="EMBL" id="NJET01000021">
    <property type="protein sequence ID" value="PHH65179.1"/>
    <property type="molecule type" value="Genomic_DNA"/>
</dbReference>
<keyword evidence="2" id="KW-1185">Reference proteome</keyword>
<dbReference type="Proteomes" id="UP000226192">
    <property type="component" value="Unassembled WGS sequence"/>
</dbReference>
<name>A0A2C5XAT5_9HYPO</name>
<evidence type="ECO:0000313" key="2">
    <source>
        <dbReference type="Proteomes" id="UP000226192"/>
    </source>
</evidence>
<protein>
    <submittedName>
        <fullName evidence="1">Uncharacterized protein</fullName>
    </submittedName>
</protein>
<comment type="caution">
    <text evidence="1">The sequence shown here is derived from an EMBL/GenBank/DDBJ whole genome shotgun (WGS) entry which is preliminary data.</text>
</comment>
<reference evidence="1 2" key="1">
    <citation type="submission" date="2017-06" db="EMBL/GenBank/DDBJ databases">
        <title>Ant-infecting Ophiocordyceps genomes reveal a high diversity of potential behavioral manipulation genes and a possible major role for enterotoxins.</title>
        <authorList>
            <person name="De Bekker C."/>
            <person name="Evans H.C."/>
            <person name="Brachmann A."/>
            <person name="Hughes D.P."/>
        </authorList>
    </citation>
    <scope>NUCLEOTIDE SEQUENCE [LARGE SCALE GENOMIC DNA]</scope>
    <source>
        <strain evidence="1 2">Map64</strain>
    </source>
</reference>
<accession>A0A2C5XAT5</accession>
<proteinExistence type="predicted"/>
<sequence length="152" mass="16395">MLHKTGTDTIESAQQLAGHAQVALCCNRQVRAKTDPPVAPAVQDLEPSDFNASLQASVKGPARRGAAVSAPTGPGTMVDTCKWVAHQAPLTMSQRRCARIRWAEAAARLLHLPLLPSWERIGWGQQAESRNLVSPQAEPALSQSLAVGIYYY</sequence>
<gene>
    <name evidence="1" type="ORF">CDD81_3310</name>
</gene>
<evidence type="ECO:0000313" key="1">
    <source>
        <dbReference type="EMBL" id="PHH65179.1"/>
    </source>
</evidence>